<proteinExistence type="predicted"/>
<sequence>MGRMERQTAAFPRLQHLNIRRCPKLKELSEQLLRVKRVELHSCERLSISGYDIETTPLERIEHSISSTSLRIGDCPNMSIPLGCCYDFLETLGIYGGCDSLTNIPLDFFPRLSLLQLCSCCNVQMISQEHTHNNFKHLYISGSPQFESFPSEGLSTPSIVKFSLEKLENLKLLPKGMHILLPSLTELEIIDCPQEEMFCDGGLPSNIKSVRSLKFETYCLIKRGLGSQRLSTNLSIVRVDVESFSGEGFLPLSYFSANR</sequence>
<dbReference type="InterPro" id="IPR032675">
    <property type="entry name" value="LRR_dom_sf"/>
</dbReference>
<evidence type="ECO:0000313" key="1">
    <source>
        <dbReference type="EMBL" id="KAL2335685.1"/>
    </source>
</evidence>
<dbReference type="AlphaFoldDB" id="A0ABD1MIP2"/>
<evidence type="ECO:0000313" key="2">
    <source>
        <dbReference type="Proteomes" id="UP001603857"/>
    </source>
</evidence>
<gene>
    <name evidence="1" type="ORF">Fmac_016898</name>
</gene>
<dbReference type="Gene3D" id="3.80.10.10">
    <property type="entry name" value="Ribonuclease Inhibitor"/>
    <property type="match status" value="2"/>
</dbReference>
<comment type="caution">
    <text evidence="1">The sequence shown here is derived from an EMBL/GenBank/DDBJ whole genome shotgun (WGS) entry which is preliminary data.</text>
</comment>
<name>A0ABD1MIP2_9FABA</name>
<organism evidence="1 2">
    <name type="scientific">Flemingia macrophylla</name>
    <dbReference type="NCBI Taxonomy" id="520843"/>
    <lineage>
        <taxon>Eukaryota</taxon>
        <taxon>Viridiplantae</taxon>
        <taxon>Streptophyta</taxon>
        <taxon>Embryophyta</taxon>
        <taxon>Tracheophyta</taxon>
        <taxon>Spermatophyta</taxon>
        <taxon>Magnoliopsida</taxon>
        <taxon>eudicotyledons</taxon>
        <taxon>Gunneridae</taxon>
        <taxon>Pentapetalae</taxon>
        <taxon>rosids</taxon>
        <taxon>fabids</taxon>
        <taxon>Fabales</taxon>
        <taxon>Fabaceae</taxon>
        <taxon>Papilionoideae</taxon>
        <taxon>50 kb inversion clade</taxon>
        <taxon>NPAAA clade</taxon>
        <taxon>indigoferoid/millettioid clade</taxon>
        <taxon>Phaseoleae</taxon>
        <taxon>Flemingia</taxon>
    </lineage>
</organism>
<keyword evidence="2" id="KW-1185">Reference proteome</keyword>
<dbReference type="EMBL" id="JBGMDY010000005">
    <property type="protein sequence ID" value="KAL2335685.1"/>
    <property type="molecule type" value="Genomic_DNA"/>
</dbReference>
<accession>A0ABD1MIP2</accession>
<dbReference type="Proteomes" id="UP001603857">
    <property type="component" value="Unassembled WGS sequence"/>
</dbReference>
<protein>
    <submittedName>
        <fullName evidence="1">Uncharacterized protein</fullName>
    </submittedName>
</protein>
<reference evidence="1 2" key="1">
    <citation type="submission" date="2024-08" db="EMBL/GenBank/DDBJ databases">
        <title>Insights into the chromosomal genome structure of Flemingia macrophylla.</title>
        <authorList>
            <person name="Ding Y."/>
            <person name="Zhao Y."/>
            <person name="Bi W."/>
            <person name="Wu M."/>
            <person name="Zhao G."/>
            <person name="Gong Y."/>
            <person name="Li W."/>
            <person name="Zhang P."/>
        </authorList>
    </citation>
    <scope>NUCLEOTIDE SEQUENCE [LARGE SCALE GENOMIC DNA]</scope>
    <source>
        <strain evidence="1">DYQJB</strain>
        <tissue evidence="1">Leaf</tissue>
    </source>
</reference>
<dbReference type="SUPFAM" id="SSF52058">
    <property type="entry name" value="L domain-like"/>
    <property type="match status" value="1"/>
</dbReference>